<evidence type="ECO:0000256" key="4">
    <source>
        <dbReference type="PIRSR" id="PIRSR001365-2"/>
    </source>
</evidence>
<dbReference type="PIRSF" id="PIRSF001365">
    <property type="entry name" value="DHDPS"/>
    <property type="match status" value="1"/>
</dbReference>
<dbReference type="GO" id="GO:0005829">
    <property type="term" value="C:cytosol"/>
    <property type="evidence" value="ECO:0007669"/>
    <property type="project" value="TreeGrafter"/>
</dbReference>
<dbReference type="EMBL" id="CP001681">
    <property type="protein sequence ID" value="ACU05764.1"/>
    <property type="molecule type" value="Genomic_DNA"/>
</dbReference>
<keyword evidence="6" id="KW-1185">Reference proteome</keyword>
<evidence type="ECO:0000256" key="3">
    <source>
        <dbReference type="PIRSR" id="PIRSR001365-1"/>
    </source>
</evidence>
<dbReference type="AlphaFoldDB" id="C6XTI6"/>
<feature type="active site" description="Proton donor/acceptor" evidence="3">
    <location>
        <position position="144"/>
    </location>
</feature>
<protein>
    <submittedName>
        <fullName evidence="5">Dihydrodipicolinate synthetase</fullName>
    </submittedName>
</protein>
<dbReference type="CDD" id="cd00408">
    <property type="entry name" value="DHDPS-like"/>
    <property type="match status" value="1"/>
</dbReference>
<dbReference type="PANTHER" id="PTHR42849:SF1">
    <property type="entry name" value="N-ACETYLNEURAMINATE LYASE"/>
    <property type="match status" value="1"/>
</dbReference>
<organism evidence="5 6">
    <name type="scientific">Pedobacter heparinus (strain ATCC 13125 / DSM 2366 / CIP 104194 / JCM 7457 / NBRC 12017 / NCIMB 9290 / NRRL B-14731 / HIM 762-3)</name>
    <dbReference type="NCBI Taxonomy" id="485917"/>
    <lineage>
        <taxon>Bacteria</taxon>
        <taxon>Pseudomonadati</taxon>
        <taxon>Bacteroidota</taxon>
        <taxon>Sphingobacteriia</taxon>
        <taxon>Sphingobacteriales</taxon>
        <taxon>Sphingobacteriaceae</taxon>
        <taxon>Pedobacter</taxon>
    </lineage>
</organism>
<feature type="binding site" evidence="4">
    <location>
        <position position="211"/>
    </location>
    <ligand>
        <name>pyruvate</name>
        <dbReference type="ChEBI" id="CHEBI:15361"/>
    </ligand>
</feature>
<name>C6XTI6_PEDHD</name>
<dbReference type="GO" id="GO:0008747">
    <property type="term" value="F:N-acetylneuraminate lyase activity"/>
    <property type="evidence" value="ECO:0007669"/>
    <property type="project" value="TreeGrafter"/>
</dbReference>
<dbReference type="RefSeq" id="WP_015809373.1">
    <property type="nucleotide sequence ID" value="NC_013061.1"/>
</dbReference>
<evidence type="ECO:0000313" key="6">
    <source>
        <dbReference type="Proteomes" id="UP000000852"/>
    </source>
</evidence>
<keyword evidence="1 2" id="KW-0456">Lyase</keyword>
<dbReference type="Proteomes" id="UP000000852">
    <property type="component" value="Chromosome"/>
</dbReference>
<feature type="binding site" evidence="4">
    <location>
        <position position="56"/>
    </location>
    <ligand>
        <name>pyruvate</name>
        <dbReference type="ChEBI" id="CHEBI:15361"/>
    </ligand>
</feature>
<accession>C6XTI6</accession>
<dbReference type="SUPFAM" id="SSF51569">
    <property type="entry name" value="Aldolase"/>
    <property type="match status" value="1"/>
</dbReference>
<dbReference type="Pfam" id="PF00701">
    <property type="entry name" value="DHDPS"/>
    <property type="match status" value="1"/>
</dbReference>
<dbReference type="SMART" id="SM01130">
    <property type="entry name" value="DHDPS"/>
    <property type="match status" value="1"/>
</dbReference>
<reference evidence="5 6" key="1">
    <citation type="journal article" date="2009" name="Stand. Genomic Sci.">
        <title>Complete genome sequence of Pedobacter heparinus type strain (HIM 762-3).</title>
        <authorList>
            <person name="Han C."/>
            <person name="Spring S."/>
            <person name="Lapidus A."/>
            <person name="Del Rio T.G."/>
            <person name="Tice H."/>
            <person name="Copeland A."/>
            <person name="Cheng J.F."/>
            <person name="Lucas S."/>
            <person name="Chen F."/>
            <person name="Nolan M."/>
            <person name="Bruce D."/>
            <person name="Goodwin L."/>
            <person name="Pitluck S."/>
            <person name="Ivanova N."/>
            <person name="Mavromatis K."/>
            <person name="Mikhailova N."/>
            <person name="Pati A."/>
            <person name="Chen A."/>
            <person name="Palaniappan K."/>
            <person name="Land M."/>
            <person name="Hauser L."/>
            <person name="Chang Y.J."/>
            <person name="Jeffries C.C."/>
            <person name="Saunders E."/>
            <person name="Chertkov O."/>
            <person name="Brettin T."/>
            <person name="Goker M."/>
            <person name="Rohde M."/>
            <person name="Bristow J."/>
            <person name="Eisen J.A."/>
            <person name="Markowitz V."/>
            <person name="Hugenholtz P."/>
            <person name="Kyrpides N.C."/>
            <person name="Klenk H.P."/>
            <person name="Detter J.C."/>
        </authorList>
    </citation>
    <scope>NUCLEOTIDE SEQUENCE [LARGE SCALE GENOMIC DNA]</scope>
    <source>
        <strain evidence="6">ATCC 13125 / DSM 2366 / CIP 104194 / JCM 7457 / NBRC 12017 / NCIMB 9290 / NRRL B-14731 / HIM 762-3</strain>
    </source>
</reference>
<dbReference type="PANTHER" id="PTHR42849">
    <property type="entry name" value="N-ACETYLNEURAMINATE LYASE"/>
    <property type="match status" value="1"/>
</dbReference>
<dbReference type="InterPro" id="IPR002220">
    <property type="entry name" value="DapA-like"/>
</dbReference>
<evidence type="ECO:0000256" key="1">
    <source>
        <dbReference type="ARBA" id="ARBA00023239"/>
    </source>
</evidence>
<evidence type="ECO:0000256" key="2">
    <source>
        <dbReference type="PIRNR" id="PIRNR001365"/>
    </source>
</evidence>
<gene>
    <name evidence="5" type="ordered locus">Phep_3573</name>
</gene>
<dbReference type="Gene3D" id="3.20.20.70">
    <property type="entry name" value="Aldolase class I"/>
    <property type="match status" value="1"/>
</dbReference>
<evidence type="ECO:0000313" key="5">
    <source>
        <dbReference type="EMBL" id="ACU05764.1"/>
    </source>
</evidence>
<dbReference type="eggNOG" id="COG0329">
    <property type="taxonomic scope" value="Bacteria"/>
</dbReference>
<comment type="similarity">
    <text evidence="2">Belongs to the DapA family.</text>
</comment>
<dbReference type="InterPro" id="IPR013785">
    <property type="entry name" value="Aldolase_TIM"/>
</dbReference>
<dbReference type="HOGENOM" id="CLU_049343_6_0_10"/>
<sequence length="308" mass="33441">MKNTMINHDNSIFGGVWPAMFSPVDADGKLVPGELEKLIEMLIAEGVDGLYLLGSTGQGFLFNEQQRKEIAALALEINNKRLPVMVQVGALSTDESVRLAKHAAQHGADGISSVGPIYYAASAAMGIAHYTKIAGATDLPFFPYQIGNAIMNDEMVKQLMQIPNIRGLKLTTANLLDISSIYHKSVGTWKLFSGADELLCQAAMCGTAGAIGTTYNLAGSTCKYVRQEFLNGNVTLGIAFMLYLQNLIEKIIPVIWPFFNRAMQLKYGITIGDPKAPLLAPALPWSDDEILAMVNGLDDFKNKVKPNL</sequence>
<dbReference type="GO" id="GO:0019262">
    <property type="term" value="P:N-acetylneuraminate catabolic process"/>
    <property type="evidence" value="ECO:0007669"/>
    <property type="project" value="TreeGrafter"/>
</dbReference>
<dbReference type="PRINTS" id="PR00146">
    <property type="entry name" value="DHPICSNTHASE"/>
</dbReference>
<feature type="active site" description="Schiff-base intermediate with substrate" evidence="3">
    <location>
        <position position="169"/>
    </location>
</feature>
<proteinExistence type="inferred from homology"/>
<dbReference type="STRING" id="485917.Phep_3573"/>
<dbReference type="KEGG" id="phe:Phep_3573"/>